<keyword evidence="2" id="KW-1185">Reference proteome</keyword>
<evidence type="ECO:0000313" key="1">
    <source>
        <dbReference type="EMBL" id="EEX19146.1"/>
    </source>
</evidence>
<dbReference type="Proteomes" id="UP000003327">
    <property type="component" value="Unassembled WGS sequence"/>
</dbReference>
<name>C9MMU6_9BACT</name>
<organism evidence="1 2">
    <name type="scientific">Prevotella veroralis F0319</name>
    <dbReference type="NCBI Taxonomy" id="649761"/>
    <lineage>
        <taxon>Bacteria</taxon>
        <taxon>Pseudomonadati</taxon>
        <taxon>Bacteroidota</taxon>
        <taxon>Bacteroidia</taxon>
        <taxon>Bacteroidales</taxon>
        <taxon>Prevotellaceae</taxon>
        <taxon>Prevotella</taxon>
    </lineage>
</organism>
<gene>
    <name evidence="1" type="ORF">HMPREF0973_00930</name>
</gene>
<reference evidence="1 2" key="1">
    <citation type="submission" date="2009-09" db="EMBL/GenBank/DDBJ databases">
        <authorList>
            <person name="Weinstock G."/>
            <person name="Sodergren E."/>
            <person name="Clifton S."/>
            <person name="Fulton L."/>
            <person name="Fulton B."/>
            <person name="Courtney L."/>
            <person name="Fronick C."/>
            <person name="Harrison M."/>
            <person name="Strong C."/>
            <person name="Farmer C."/>
            <person name="Delahaunty K."/>
            <person name="Markovic C."/>
            <person name="Hall O."/>
            <person name="Minx P."/>
            <person name="Tomlinson C."/>
            <person name="Mitreva M."/>
            <person name="Nelson J."/>
            <person name="Hou S."/>
            <person name="Wollam A."/>
            <person name="Pepin K.H."/>
            <person name="Johnson M."/>
            <person name="Bhonagiri V."/>
            <person name="Nash W.E."/>
            <person name="Warren W."/>
            <person name="Chinwalla A."/>
            <person name="Mardis E.R."/>
            <person name="Wilson R.K."/>
        </authorList>
    </citation>
    <scope>NUCLEOTIDE SEQUENCE [LARGE SCALE GENOMIC DNA]</scope>
    <source>
        <strain evidence="1 2">F0319</strain>
    </source>
</reference>
<comment type="caution">
    <text evidence="1">The sequence shown here is derived from an EMBL/GenBank/DDBJ whole genome shotgun (WGS) entry which is preliminary data.</text>
</comment>
<protein>
    <submittedName>
        <fullName evidence="1">Uncharacterized protein</fullName>
    </submittedName>
</protein>
<dbReference type="EMBL" id="ACVA01000019">
    <property type="protein sequence ID" value="EEX19146.1"/>
    <property type="molecule type" value="Genomic_DNA"/>
</dbReference>
<evidence type="ECO:0000313" key="2">
    <source>
        <dbReference type="Proteomes" id="UP000003327"/>
    </source>
</evidence>
<dbReference type="HOGENOM" id="CLU_3028615_0_0_10"/>
<dbReference type="AlphaFoldDB" id="C9MMU6"/>
<sequence>MILSFVRNVKVSTTKDNGNTLTLRLLFPYVKGIIYLNAVDIVCYSVKSNPKLRVE</sequence>
<accession>C9MMU6</accession>
<proteinExistence type="predicted"/>